<protein>
    <submittedName>
        <fullName evidence="2">Uncharacterized protein</fullName>
    </submittedName>
</protein>
<gene>
    <name evidence="2" type="ORF">SLEP1_g8610</name>
</gene>
<evidence type="ECO:0000313" key="2">
    <source>
        <dbReference type="EMBL" id="GKU95223.1"/>
    </source>
</evidence>
<reference evidence="2 3" key="1">
    <citation type="journal article" date="2021" name="Commun. Biol.">
        <title>The genome of Shorea leprosula (Dipterocarpaceae) highlights the ecological relevance of drought in aseasonal tropical rainforests.</title>
        <authorList>
            <person name="Ng K.K.S."/>
            <person name="Kobayashi M.J."/>
            <person name="Fawcett J.A."/>
            <person name="Hatakeyama M."/>
            <person name="Paape T."/>
            <person name="Ng C.H."/>
            <person name="Ang C.C."/>
            <person name="Tnah L.H."/>
            <person name="Lee C.T."/>
            <person name="Nishiyama T."/>
            <person name="Sese J."/>
            <person name="O'Brien M.J."/>
            <person name="Copetti D."/>
            <person name="Mohd Noor M.I."/>
            <person name="Ong R.C."/>
            <person name="Putra M."/>
            <person name="Sireger I.Z."/>
            <person name="Indrioko S."/>
            <person name="Kosugi Y."/>
            <person name="Izuno A."/>
            <person name="Isagi Y."/>
            <person name="Lee S.L."/>
            <person name="Shimizu K.K."/>
        </authorList>
    </citation>
    <scope>NUCLEOTIDE SEQUENCE [LARGE SCALE GENOMIC DNA]</scope>
    <source>
        <strain evidence="2">214</strain>
    </source>
</reference>
<name>A0AAV5I2A8_9ROSI</name>
<sequence length="80" mass="8703">MGFLKKGTRFSKEGQIVGYKKGGRQKKKGDFGGGPSKTSERVTAEIKEAADRETKKTYEAKPRGIAAWVTRGLRAATEGI</sequence>
<dbReference type="AlphaFoldDB" id="A0AAV5I2A8"/>
<accession>A0AAV5I2A8</accession>
<evidence type="ECO:0000256" key="1">
    <source>
        <dbReference type="SAM" id="MobiDB-lite"/>
    </source>
</evidence>
<feature type="region of interest" description="Disordered" evidence="1">
    <location>
        <begin position="14"/>
        <end position="44"/>
    </location>
</feature>
<keyword evidence="3" id="KW-1185">Reference proteome</keyword>
<dbReference type="Proteomes" id="UP001054252">
    <property type="component" value="Unassembled WGS sequence"/>
</dbReference>
<organism evidence="2 3">
    <name type="scientific">Rubroshorea leprosula</name>
    <dbReference type="NCBI Taxonomy" id="152421"/>
    <lineage>
        <taxon>Eukaryota</taxon>
        <taxon>Viridiplantae</taxon>
        <taxon>Streptophyta</taxon>
        <taxon>Embryophyta</taxon>
        <taxon>Tracheophyta</taxon>
        <taxon>Spermatophyta</taxon>
        <taxon>Magnoliopsida</taxon>
        <taxon>eudicotyledons</taxon>
        <taxon>Gunneridae</taxon>
        <taxon>Pentapetalae</taxon>
        <taxon>rosids</taxon>
        <taxon>malvids</taxon>
        <taxon>Malvales</taxon>
        <taxon>Dipterocarpaceae</taxon>
        <taxon>Rubroshorea</taxon>
    </lineage>
</organism>
<evidence type="ECO:0000313" key="3">
    <source>
        <dbReference type="Proteomes" id="UP001054252"/>
    </source>
</evidence>
<proteinExistence type="predicted"/>
<comment type="caution">
    <text evidence="2">The sequence shown here is derived from an EMBL/GenBank/DDBJ whole genome shotgun (WGS) entry which is preliminary data.</text>
</comment>
<dbReference type="EMBL" id="BPVZ01000009">
    <property type="protein sequence ID" value="GKU95223.1"/>
    <property type="molecule type" value="Genomic_DNA"/>
</dbReference>